<sequence length="520" mass="59011">MFRRSLWFLLAGAVFATAACSTASTEEDGGEMKVYTTVFALESLTEQIAGGNAEVRSIYPNGADIHSYEPTQRDMMDYAEGDLFVTTNEGLDPVAGKISDVIGDDTEILEAADDTDQLLENTHSHDHGHGEDHDHGDMDPHVWLDPVLSIEMAEGVKEKLSELDPDNAEEYEENYENVKSDLEQLNQDLKSVTENAAVENVYISHESIGYLADRYGFVQHGVSGLNNENPTQQEVIDMLEGLKADGSKYILVEQNVPSKVTDIISDRGGVEQLEFHNLSVLMDSDDPDADYQSLMRSNIEALDKALNDYDETEAEKNENGAPEEHGHDHDHNHKHDYEVDEDVYNGYFDDEDVEDRSLSDWEGEWQSVYPYLKDGTLDKVFEHKAENGEMSAEEYREYYTTGYRTETGQIDIEDGQITFHKDDESHSGDYVYDGYEILEYEAGNRGVRYLFTLEEADGADEELPRHIQFSDHGISPMDSHHFHIYMGDEKEALLGEMEHWPTYYPKELTGVEIVDEMMRH</sequence>
<feature type="signal peptide" evidence="5">
    <location>
        <begin position="1"/>
        <end position="18"/>
    </location>
</feature>
<evidence type="ECO:0000256" key="2">
    <source>
        <dbReference type="ARBA" id="ARBA00022833"/>
    </source>
</evidence>
<evidence type="ECO:0000256" key="4">
    <source>
        <dbReference type="SAM" id="MobiDB-lite"/>
    </source>
</evidence>
<dbReference type="InterPro" id="IPR006127">
    <property type="entry name" value="ZnuA-like"/>
</dbReference>
<feature type="coiled-coil region" evidence="3">
    <location>
        <begin position="168"/>
        <end position="195"/>
    </location>
</feature>
<evidence type="ECO:0000256" key="5">
    <source>
        <dbReference type="SAM" id="SignalP"/>
    </source>
</evidence>
<dbReference type="GO" id="GO:0007155">
    <property type="term" value="P:cell adhesion"/>
    <property type="evidence" value="ECO:0007669"/>
    <property type="project" value="InterPro"/>
</dbReference>
<dbReference type="AlphaFoldDB" id="A0A0M2SHW1"/>
<dbReference type="PROSITE" id="PS51257">
    <property type="entry name" value="PROKAR_LIPOPROTEIN"/>
    <property type="match status" value="1"/>
</dbReference>
<evidence type="ECO:0000313" key="8">
    <source>
        <dbReference type="Proteomes" id="UP000034287"/>
    </source>
</evidence>
<dbReference type="Proteomes" id="UP000034287">
    <property type="component" value="Unassembled WGS sequence"/>
</dbReference>
<dbReference type="OrthoDB" id="9810636at2"/>
<dbReference type="Pfam" id="PF09223">
    <property type="entry name" value="ZinT"/>
    <property type="match status" value="1"/>
</dbReference>
<dbReference type="SUPFAM" id="SSF50814">
    <property type="entry name" value="Lipocalins"/>
    <property type="match status" value="1"/>
</dbReference>
<evidence type="ECO:0000259" key="6">
    <source>
        <dbReference type="Pfam" id="PF09223"/>
    </source>
</evidence>
<accession>A0A0M2SHW1</accession>
<feature type="domain" description="ZinT" evidence="6">
    <location>
        <begin position="341"/>
        <end position="520"/>
    </location>
</feature>
<gene>
    <name evidence="7" type="ORF">WN59_09545</name>
</gene>
<protein>
    <recommendedName>
        <fullName evidence="6">ZinT domain-containing protein</fullName>
    </recommendedName>
</protein>
<dbReference type="InterPro" id="IPR012674">
    <property type="entry name" value="Calycin"/>
</dbReference>
<evidence type="ECO:0000313" key="7">
    <source>
        <dbReference type="EMBL" id="KKK33848.1"/>
    </source>
</evidence>
<dbReference type="InterPro" id="IPR006129">
    <property type="entry name" value="AdhesinB"/>
</dbReference>
<comment type="caution">
    <text evidence="7">The sequence shown here is derived from an EMBL/GenBank/DDBJ whole genome shotgun (WGS) entry which is preliminary data.</text>
</comment>
<dbReference type="SUPFAM" id="SSF53807">
    <property type="entry name" value="Helical backbone' metal receptor"/>
    <property type="match status" value="1"/>
</dbReference>
<dbReference type="PATRIC" id="fig|1432562.3.peg.1889"/>
<proteinExistence type="predicted"/>
<keyword evidence="3" id="KW-0175">Coiled coil</keyword>
<dbReference type="RefSeq" id="WP_046516400.1">
    <property type="nucleotide sequence ID" value="NZ_LAYZ01000024.1"/>
</dbReference>
<dbReference type="PRINTS" id="PR00691">
    <property type="entry name" value="ADHESINB"/>
</dbReference>
<dbReference type="PANTHER" id="PTHR42953">
    <property type="entry name" value="HIGH-AFFINITY ZINC UPTAKE SYSTEM PROTEIN ZNUA-RELATED"/>
    <property type="match status" value="1"/>
</dbReference>
<dbReference type="STRING" id="1432562.WN59_09545"/>
<dbReference type="EMBL" id="LAYZ01000024">
    <property type="protein sequence ID" value="KKK33848.1"/>
    <property type="molecule type" value="Genomic_DNA"/>
</dbReference>
<dbReference type="InterPro" id="IPR015304">
    <property type="entry name" value="ZinT_dom"/>
</dbReference>
<dbReference type="Pfam" id="PF01297">
    <property type="entry name" value="ZnuA"/>
    <property type="match status" value="1"/>
</dbReference>
<dbReference type="Gene3D" id="2.40.128.20">
    <property type="match status" value="1"/>
</dbReference>
<evidence type="ECO:0000256" key="3">
    <source>
        <dbReference type="SAM" id="Coils"/>
    </source>
</evidence>
<feature type="region of interest" description="Disordered" evidence="4">
    <location>
        <begin position="311"/>
        <end position="334"/>
    </location>
</feature>
<dbReference type="GO" id="GO:0030001">
    <property type="term" value="P:metal ion transport"/>
    <property type="evidence" value="ECO:0007669"/>
    <property type="project" value="InterPro"/>
</dbReference>
<keyword evidence="2" id="KW-0862">Zinc</keyword>
<keyword evidence="8" id="KW-1185">Reference proteome</keyword>
<dbReference type="PANTHER" id="PTHR42953:SF8">
    <property type="entry name" value="ZINT DOMAIN-CONTAINING PROTEIN"/>
    <property type="match status" value="1"/>
</dbReference>
<organism evidence="7 8">
    <name type="scientific">Salinicoccus sediminis</name>
    <dbReference type="NCBI Taxonomy" id="1432562"/>
    <lineage>
        <taxon>Bacteria</taxon>
        <taxon>Bacillati</taxon>
        <taxon>Bacillota</taxon>
        <taxon>Bacilli</taxon>
        <taxon>Bacillales</taxon>
        <taxon>Staphylococcaceae</taxon>
        <taxon>Salinicoccus</taxon>
    </lineage>
</organism>
<name>A0A0M2SHW1_9STAP</name>
<feature type="compositionally biased region" description="Basic and acidic residues" evidence="4">
    <location>
        <begin position="314"/>
        <end position="334"/>
    </location>
</feature>
<dbReference type="Gene3D" id="3.40.50.1980">
    <property type="entry name" value="Nitrogenase molybdenum iron protein domain"/>
    <property type="match status" value="2"/>
</dbReference>
<keyword evidence="1 5" id="KW-0732">Signal</keyword>
<dbReference type="GO" id="GO:0008270">
    <property type="term" value="F:zinc ion binding"/>
    <property type="evidence" value="ECO:0007669"/>
    <property type="project" value="InterPro"/>
</dbReference>
<evidence type="ECO:0000256" key="1">
    <source>
        <dbReference type="ARBA" id="ARBA00022729"/>
    </source>
</evidence>
<dbReference type="InterPro" id="IPR050492">
    <property type="entry name" value="Bact_metal-bind_prot9"/>
</dbReference>
<reference evidence="7 8" key="1">
    <citation type="submission" date="2015-04" db="EMBL/GenBank/DDBJ databases">
        <title>Taxonomic description and genome sequence of Salinicoccus sediminis sp. nov., a novel hyper halotolerant bacterium isolated from marine sediment.</title>
        <authorList>
            <person name="Mathan Kumar R."/>
            <person name="Kaur G."/>
            <person name="Kumar N."/>
            <person name="Kumar A."/>
            <person name="Singh N.K."/>
            <person name="Kaur N."/>
            <person name="Mayilraj S."/>
        </authorList>
    </citation>
    <scope>NUCLEOTIDE SEQUENCE [LARGE SCALE GENOMIC DNA]</scope>
    <source>
        <strain evidence="7 8">SV-16</strain>
    </source>
</reference>
<feature type="chain" id="PRO_5039563183" description="ZinT domain-containing protein" evidence="5">
    <location>
        <begin position="19"/>
        <end position="520"/>
    </location>
</feature>